<accession>A0ABD1ADK9</accession>
<dbReference type="PRINTS" id="PR00886">
    <property type="entry name" value="HIGHMOBLTY12"/>
</dbReference>
<dbReference type="EMBL" id="JBANAX010000526">
    <property type="protein sequence ID" value="KAL1204888.1"/>
    <property type="molecule type" value="Genomic_DNA"/>
</dbReference>
<dbReference type="InterPro" id="IPR001606">
    <property type="entry name" value="ARID_dom"/>
</dbReference>
<feature type="region of interest" description="Disordered" evidence="2">
    <location>
        <begin position="11"/>
        <end position="33"/>
    </location>
</feature>
<feature type="domain" description="ARID" evidence="4">
    <location>
        <begin position="41"/>
        <end position="133"/>
    </location>
</feature>
<dbReference type="SUPFAM" id="SSF46774">
    <property type="entry name" value="ARID-like"/>
    <property type="match status" value="1"/>
</dbReference>
<organism evidence="5 6">
    <name type="scientific">Cardamine amara subsp. amara</name>
    <dbReference type="NCBI Taxonomy" id="228776"/>
    <lineage>
        <taxon>Eukaryota</taxon>
        <taxon>Viridiplantae</taxon>
        <taxon>Streptophyta</taxon>
        <taxon>Embryophyta</taxon>
        <taxon>Tracheophyta</taxon>
        <taxon>Spermatophyta</taxon>
        <taxon>Magnoliopsida</taxon>
        <taxon>eudicotyledons</taxon>
        <taxon>Gunneridae</taxon>
        <taxon>Pentapetalae</taxon>
        <taxon>rosids</taxon>
        <taxon>malvids</taxon>
        <taxon>Brassicales</taxon>
        <taxon>Brassicaceae</taxon>
        <taxon>Cardamineae</taxon>
        <taxon>Cardamine</taxon>
    </lineage>
</organism>
<dbReference type="Proteomes" id="UP001558713">
    <property type="component" value="Unassembled WGS sequence"/>
</dbReference>
<dbReference type="AlphaFoldDB" id="A0ABD1ADK9"/>
<dbReference type="SUPFAM" id="SSF47095">
    <property type="entry name" value="HMG-box"/>
    <property type="match status" value="1"/>
</dbReference>
<dbReference type="SMART" id="SM01014">
    <property type="entry name" value="ARID"/>
    <property type="match status" value="1"/>
</dbReference>
<dbReference type="GO" id="GO:0005634">
    <property type="term" value="C:nucleus"/>
    <property type="evidence" value="ECO:0007669"/>
    <property type="project" value="UniProtKB-UniRule"/>
</dbReference>
<dbReference type="Pfam" id="PF00505">
    <property type="entry name" value="HMG_box"/>
    <property type="match status" value="1"/>
</dbReference>
<dbReference type="PANTHER" id="PTHR46691:SF6">
    <property type="entry name" value="HIGH MOBILITY GROUP B PROTEIN 10-RELATED"/>
    <property type="match status" value="1"/>
</dbReference>
<dbReference type="CDD" id="cd22009">
    <property type="entry name" value="HMG-box_AtHMGB9-like"/>
    <property type="match status" value="1"/>
</dbReference>
<evidence type="ECO:0000259" key="4">
    <source>
        <dbReference type="PROSITE" id="PS51011"/>
    </source>
</evidence>
<evidence type="ECO:0000259" key="3">
    <source>
        <dbReference type="PROSITE" id="PS50118"/>
    </source>
</evidence>
<dbReference type="PANTHER" id="PTHR46691">
    <property type="entry name" value="HIGH MOBILITY GROUP B PROTEIN 9"/>
    <property type="match status" value="1"/>
</dbReference>
<evidence type="ECO:0000256" key="1">
    <source>
        <dbReference type="PROSITE-ProRule" id="PRU00267"/>
    </source>
</evidence>
<keyword evidence="1" id="KW-0539">Nucleus</keyword>
<comment type="caution">
    <text evidence="5">The sequence shown here is derived from an EMBL/GenBank/DDBJ whole genome shotgun (WGS) entry which is preliminary data.</text>
</comment>
<name>A0ABD1ADK9_CARAN</name>
<feature type="DNA-binding region" description="HMG box" evidence="1">
    <location>
        <begin position="230"/>
        <end position="298"/>
    </location>
</feature>
<dbReference type="Gene3D" id="1.10.150.60">
    <property type="entry name" value="ARID DNA-binding domain"/>
    <property type="match status" value="1"/>
</dbReference>
<evidence type="ECO:0000313" key="5">
    <source>
        <dbReference type="EMBL" id="KAL1204888.1"/>
    </source>
</evidence>
<evidence type="ECO:0000313" key="6">
    <source>
        <dbReference type="Proteomes" id="UP001558713"/>
    </source>
</evidence>
<dbReference type="SMART" id="SM00398">
    <property type="entry name" value="HMG"/>
    <property type="match status" value="1"/>
</dbReference>
<proteinExistence type="predicted"/>
<reference evidence="5 6" key="1">
    <citation type="submission" date="2024-04" db="EMBL/GenBank/DDBJ databases">
        <title>Genome assembly C_amara_ONT_v2.</title>
        <authorList>
            <person name="Yant L."/>
            <person name="Moore C."/>
            <person name="Slenker M."/>
        </authorList>
    </citation>
    <scope>NUCLEOTIDE SEQUENCE [LARGE SCALE GENOMIC DNA]</scope>
    <source>
        <tissue evidence="5">Leaf</tissue>
    </source>
</reference>
<dbReference type="InterPro" id="IPR009071">
    <property type="entry name" value="HMG_box_dom"/>
</dbReference>
<dbReference type="InterPro" id="IPR036431">
    <property type="entry name" value="ARID_dom_sf"/>
</dbReference>
<keyword evidence="6" id="KW-1185">Reference proteome</keyword>
<keyword evidence="1" id="KW-0238">DNA-binding</keyword>
<dbReference type="PROSITE" id="PS50118">
    <property type="entry name" value="HMG_BOX_2"/>
    <property type="match status" value="1"/>
</dbReference>
<protein>
    <submittedName>
        <fullName evidence="5">High mobility group B protein 10</fullName>
    </submittedName>
</protein>
<feature type="domain" description="HMG box" evidence="3">
    <location>
        <begin position="230"/>
        <end position="298"/>
    </location>
</feature>
<dbReference type="Pfam" id="PF01388">
    <property type="entry name" value="ARID"/>
    <property type="match status" value="1"/>
</dbReference>
<dbReference type="InterPro" id="IPR036910">
    <property type="entry name" value="HMG_box_dom_sf"/>
</dbReference>
<evidence type="ECO:0000256" key="2">
    <source>
        <dbReference type="SAM" id="MobiDB-lite"/>
    </source>
</evidence>
<gene>
    <name evidence="5" type="ORF">V5N11_017486</name>
</gene>
<dbReference type="PROSITE" id="PS51011">
    <property type="entry name" value="ARID"/>
    <property type="match status" value="1"/>
</dbReference>
<sequence>MSTNISPYLKTDVDPVNGHRSDNKRCDDSSSSATPKYDDLVRNSSLFWEKLRALFEVSSNQDLGIPTVGGKTLDLHLLFIEVTSRGGVDRVVTERKWKDVMVPFDFPATITNGSYILRKWYVKFLSEMEQLYYHGQPAPSIPSTDEAMNSFVVASPNPEEGVDVPQVGYTVNGSIDAKFDGGYLVTMKMGSEEMKGVLYHMPKTPVAIAPSSQSRHNKKPKVALLKPQKPKCHRNGYNFFFGDLCAKLKPEYPGQDQTIITKKISELWKNLPDSERQHYQDRGVKDSERYKAEMLAYKASLNSGTSSTVAQ</sequence>
<feature type="compositionally biased region" description="Basic and acidic residues" evidence="2">
    <location>
        <begin position="11"/>
        <end position="28"/>
    </location>
</feature>
<dbReference type="GO" id="GO:0003677">
    <property type="term" value="F:DNA binding"/>
    <property type="evidence" value="ECO:0007669"/>
    <property type="project" value="UniProtKB-UniRule"/>
</dbReference>
<dbReference type="Gene3D" id="1.10.30.10">
    <property type="entry name" value="High mobility group box domain"/>
    <property type="match status" value="1"/>
</dbReference>
<dbReference type="SMART" id="SM00501">
    <property type="entry name" value="BRIGHT"/>
    <property type="match status" value="1"/>
</dbReference>